<sequence>MLEKITKVYANHGMPIECDVYTAVPPAGPDVPVALFFHAGALTGWGRDCVPPWLVQACYKQRWPLISASYRLMPQTGTDGLAEDVAAAYDFAQNWDCGDDGRKKRRVIVVGASAGFFLASFLGRAASPPPLALLSIAGINTFTHPFYRSSVLLTPSPTPPSAVAPALSPDSPLMVGRSVPNGHDGAASFRVSALREDGARDPAWTPPVVEDARTEGQRAVDEARGLLYRYLVHGNEWPGMTAALDGGREWDGWETERRGRWPRTVVVHGDRDEAVPLAVSERLREVMGGERVTVLVAEGRDHLFERALFLEDEEPGMDAVRAAAAKLVEVVKEELA</sequence>
<dbReference type="AlphaFoldDB" id="A0A168B6V7"/>
<keyword evidence="2" id="KW-1133">Transmembrane helix</keyword>
<dbReference type="InterPro" id="IPR013094">
    <property type="entry name" value="AB_hydrolase_3"/>
</dbReference>
<accession>A0A168B6V7</accession>
<dbReference type="SUPFAM" id="SSF53474">
    <property type="entry name" value="alpha/beta-Hydrolases"/>
    <property type="match status" value="1"/>
</dbReference>
<keyword evidence="5" id="KW-1185">Reference proteome</keyword>
<dbReference type="Proteomes" id="UP000076744">
    <property type="component" value="Unassembled WGS sequence"/>
</dbReference>
<keyword evidence="2" id="KW-0472">Membrane</keyword>
<feature type="domain" description="Alpha/beta hydrolase fold-3" evidence="3">
    <location>
        <begin position="35"/>
        <end position="126"/>
    </location>
</feature>
<keyword evidence="2" id="KW-0812">Transmembrane</keyword>
<dbReference type="PANTHER" id="PTHR48081:SF3">
    <property type="entry name" value="ALPHA_BETA HYDROLASE FOLD-3 DOMAIN-CONTAINING PROTEIN"/>
    <property type="match status" value="1"/>
</dbReference>
<feature type="transmembrane region" description="Helical" evidence="2">
    <location>
        <begin position="107"/>
        <end position="126"/>
    </location>
</feature>
<reference evidence="4 5" key="1">
    <citation type="journal article" date="2016" name="Genome Biol. Evol.">
        <title>Divergent and convergent evolution of fungal pathogenicity.</title>
        <authorList>
            <person name="Shang Y."/>
            <person name="Xiao G."/>
            <person name="Zheng P."/>
            <person name="Cen K."/>
            <person name="Zhan S."/>
            <person name="Wang C."/>
        </authorList>
    </citation>
    <scope>NUCLEOTIDE SEQUENCE [LARGE SCALE GENOMIC DNA]</scope>
    <source>
        <strain evidence="4 5">ARSEF 2679</strain>
    </source>
</reference>
<name>A0A168B6V7_CORFA</name>
<evidence type="ECO:0000256" key="1">
    <source>
        <dbReference type="ARBA" id="ARBA00022801"/>
    </source>
</evidence>
<dbReference type="OrthoDB" id="19653at2759"/>
<protein>
    <submittedName>
        <fullName evidence="4">Pirin</fullName>
    </submittedName>
</protein>
<organism evidence="4 5">
    <name type="scientific">Cordyceps fumosorosea (strain ARSEF 2679)</name>
    <name type="common">Isaria fumosorosea</name>
    <dbReference type="NCBI Taxonomy" id="1081104"/>
    <lineage>
        <taxon>Eukaryota</taxon>
        <taxon>Fungi</taxon>
        <taxon>Dikarya</taxon>
        <taxon>Ascomycota</taxon>
        <taxon>Pezizomycotina</taxon>
        <taxon>Sordariomycetes</taxon>
        <taxon>Hypocreomycetidae</taxon>
        <taxon>Hypocreales</taxon>
        <taxon>Cordycipitaceae</taxon>
        <taxon>Cordyceps</taxon>
    </lineage>
</organism>
<dbReference type="PANTHER" id="PTHR48081">
    <property type="entry name" value="AB HYDROLASE SUPERFAMILY PROTEIN C4A8.06C"/>
    <property type="match status" value="1"/>
</dbReference>
<dbReference type="InterPro" id="IPR050300">
    <property type="entry name" value="GDXG_lipolytic_enzyme"/>
</dbReference>
<dbReference type="GO" id="GO:0016787">
    <property type="term" value="F:hydrolase activity"/>
    <property type="evidence" value="ECO:0007669"/>
    <property type="project" value="UniProtKB-KW"/>
</dbReference>
<evidence type="ECO:0000313" key="5">
    <source>
        <dbReference type="Proteomes" id="UP000076744"/>
    </source>
</evidence>
<evidence type="ECO:0000259" key="3">
    <source>
        <dbReference type="Pfam" id="PF07859"/>
    </source>
</evidence>
<dbReference type="GeneID" id="30019265"/>
<gene>
    <name evidence="4" type="ORF">ISF_02973</name>
</gene>
<evidence type="ECO:0000256" key="2">
    <source>
        <dbReference type="SAM" id="Phobius"/>
    </source>
</evidence>
<comment type="caution">
    <text evidence="4">The sequence shown here is derived from an EMBL/GenBank/DDBJ whole genome shotgun (WGS) entry which is preliminary data.</text>
</comment>
<dbReference type="EMBL" id="AZHB01000005">
    <property type="protein sequence ID" value="OAA69703.1"/>
    <property type="molecule type" value="Genomic_DNA"/>
</dbReference>
<evidence type="ECO:0000313" key="4">
    <source>
        <dbReference type="EMBL" id="OAA69703.1"/>
    </source>
</evidence>
<keyword evidence="1" id="KW-0378">Hydrolase</keyword>
<dbReference type="RefSeq" id="XP_018706307.1">
    <property type="nucleotide sequence ID" value="XM_018846579.1"/>
</dbReference>
<dbReference type="InterPro" id="IPR029058">
    <property type="entry name" value="AB_hydrolase_fold"/>
</dbReference>
<dbReference type="STRING" id="1081104.A0A168B6V7"/>
<proteinExistence type="predicted"/>
<dbReference type="Pfam" id="PF07859">
    <property type="entry name" value="Abhydrolase_3"/>
    <property type="match status" value="1"/>
</dbReference>
<dbReference type="Gene3D" id="3.40.50.1820">
    <property type="entry name" value="alpha/beta hydrolase"/>
    <property type="match status" value="1"/>
</dbReference>